<dbReference type="SUPFAM" id="SSF109854">
    <property type="entry name" value="DinB/YfiT-like putative metalloenzymes"/>
    <property type="match status" value="1"/>
</dbReference>
<sequence>MHGIPRWHPDGMATLGSDDLRGARLVGVDLSGARLVEVDLSRVVVRGGDLADADLDAPWLLDGRSTLLVNGVDVVPYVEAELTRRFPERAGRRAEDPDGLRECWAALERTWAATVERAEAMPAGTVDVSVDGEWSFAETLRHLVLATDLWLGKVVQGREQPFSPLGLAFLDAGEHGMDLSVFTDATPSWTEVLEVRADRLAMVRDHLAGLRAEDLDAPRAGPWDPQRTLTVLGCLHTVLTEEWEHLRFAVRDLDAIAARA</sequence>
<protein>
    <submittedName>
        <fullName evidence="2">Pentapeptide repeat-containing protein</fullName>
    </submittedName>
</protein>
<dbReference type="Proteomes" id="UP000198546">
    <property type="component" value="Chromosome i"/>
</dbReference>
<keyword evidence="3" id="KW-1185">Reference proteome</keyword>
<dbReference type="Gene3D" id="1.20.120.450">
    <property type="entry name" value="dinb family like domain"/>
    <property type="match status" value="1"/>
</dbReference>
<dbReference type="InterPro" id="IPR034660">
    <property type="entry name" value="DinB/YfiT-like"/>
</dbReference>
<evidence type="ECO:0000313" key="2">
    <source>
        <dbReference type="EMBL" id="SDD49149.1"/>
    </source>
</evidence>
<dbReference type="SUPFAM" id="SSF141571">
    <property type="entry name" value="Pentapeptide repeat-like"/>
    <property type="match status" value="1"/>
</dbReference>
<dbReference type="Pfam" id="PF00805">
    <property type="entry name" value="Pentapeptide"/>
    <property type="match status" value="1"/>
</dbReference>
<dbReference type="EMBL" id="LT629688">
    <property type="protein sequence ID" value="SDD49149.1"/>
    <property type="molecule type" value="Genomic_DNA"/>
</dbReference>
<name>A0A1G6V669_9ACTN</name>
<dbReference type="InterPro" id="IPR024775">
    <property type="entry name" value="DinB-like"/>
</dbReference>
<dbReference type="STRING" id="675864.SAMN04489747_1059"/>
<dbReference type="Pfam" id="PF12867">
    <property type="entry name" value="DinB_2"/>
    <property type="match status" value="1"/>
</dbReference>
<dbReference type="Gene3D" id="2.160.20.80">
    <property type="entry name" value="E3 ubiquitin-protein ligase SopA"/>
    <property type="match status" value="1"/>
</dbReference>
<proteinExistence type="predicted"/>
<feature type="domain" description="DinB-like" evidence="1">
    <location>
        <begin position="106"/>
        <end position="248"/>
    </location>
</feature>
<accession>A0A1G6V669</accession>
<dbReference type="InterPro" id="IPR001646">
    <property type="entry name" value="5peptide_repeat"/>
</dbReference>
<reference evidence="2 3" key="1">
    <citation type="submission" date="2016-10" db="EMBL/GenBank/DDBJ databases">
        <authorList>
            <person name="de Groot N.N."/>
        </authorList>
    </citation>
    <scope>NUCLEOTIDE SEQUENCE [LARGE SCALE GENOMIC DNA]</scope>
    <source>
        <strain evidence="2 3">MON 2.2</strain>
    </source>
</reference>
<evidence type="ECO:0000313" key="3">
    <source>
        <dbReference type="Proteomes" id="UP000198546"/>
    </source>
</evidence>
<gene>
    <name evidence="2" type="ORF">SAMN04489747_1059</name>
</gene>
<organism evidence="2 3">
    <name type="scientific">Auraticoccus monumenti</name>
    <dbReference type="NCBI Taxonomy" id="675864"/>
    <lineage>
        <taxon>Bacteria</taxon>
        <taxon>Bacillati</taxon>
        <taxon>Actinomycetota</taxon>
        <taxon>Actinomycetes</taxon>
        <taxon>Propionibacteriales</taxon>
        <taxon>Propionibacteriaceae</taxon>
        <taxon>Auraticoccus</taxon>
    </lineage>
</organism>
<dbReference type="AlphaFoldDB" id="A0A1G6V669"/>
<evidence type="ECO:0000259" key="1">
    <source>
        <dbReference type="Pfam" id="PF12867"/>
    </source>
</evidence>